<dbReference type="SUPFAM" id="SSF55729">
    <property type="entry name" value="Acyl-CoA N-acyltransferases (Nat)"/>
    <property type="match status" value="1"/>
</dbReference>
<dbReference type="Proteomes" id="UP000286246">
    <property type="component" value="Unassembled WGS sequence"/>
</dbReference>
<dbReference type="AlphaFoldDB" id="A0A420BKT0"/>
<dbReference type="InterPro" id="IPR000182">
    <property type="entry name" value="GNAT_dom"/>
</dbReference>
<keyword evidence="2" id="KW-0808">Transferase</keyword>
<name>A0A420BKT0_SPHD1</name>
<dbReference type="GO" id="GO:0016747">
    <property type="term" value="F:acyltransferase activity, transferring groups other than amino-acyl groups"/>
    <property type="evidence" value="ECO:0007669"/>
    <property type="project" value="InterPro"/>
</dbReference>
<evidence type="ECO:0000313" key="2">
    <source>
        <dbReference type="EMBL" id="RKE57404.1"/>
    </source>
</evidence>
<gene>
    <name evidence="2" type="ORF">DFQ12_2292</name>
</gene>
<dbReference type="Pfam" id="PF13673">
    <property type="entry name" value="Acetyltransf_10"/>
    <property type="match status" value="1"/>
</dbReference>
<feature type="domain" description="N-acetyltransferase" evidence="1">
    <location>
        <begin position="3"/>
        <end position="155"/>
    </location>
</feature>
<dbReference type="EMBL" id="RAPY01000001">
    <property type="protein sequence ID" value="RKE57404.1"/>
    <property type="molecule type" value="Genomic_DNA"/>
</dbReference>
<comment type="caution">
    <text evidence="2">The sequence shown here is derived from an EMBL/GenBank/DDBJ whole genome shotgun (WGS) entry which is preliminary data.</text>
</comment>
<dbReference type="InterPro" id="IPR052564">
    <property type="entry name" value="N-acetyltrans/Recomb-assoc"/>
</dbReference>
<dbReference type="PANTHER" id="PTHR43451:SF1">
    <property type="entry name" value="ACETYLTRANSFERASE"/>
    <property type="match status" value="1"/>
</dbReference>
<dbReference type="PANTHER" id="PTHR43451">
    <property type="entry name" value="ACETYLTRANSFERASE (GNAT) FAMILY PROTEIN"/>
    <property type="match status" value="1"/>
</dbReference>
<dbReference type="CDD" id="cd04301">
    <property type="entry name" value="NAT_SF"/>
    <property type="match status" value="1"/>
</dbReference>
<dbReference type="InterPro" id="IPR016181">
    <property type="entry name" value="Acyl_CoA_acyltransferase"/>
</dbReference>
<organism evidence="2 3">
    <name type="scientific">Sphingobacterium detergens</name>
    <dbReference type="NCBI Taxonomy" id="1145106"/>
    <lineage>
        <taxon>Bacteria</taxon>
        <taxon>Pseudomonadati</taxon>
        <taxon>Bacteroidota</taxon>
        <taxon>Sphingobacteriia</taxon>
        <taxon>Sphingobacteriales</taxon>
        <taxon>Sphingobacteriaceae</taxon>
        <taxon>Sphingobacterium</taxon>
    </lineage>
</organism>
<accession>A0A420BKT0</accession>
<dbReference type="RefSeq" id="WP_244211716.1">
    <property type="nucleotide sequence ID" value="NZ_RAPY01000001.1"/>
</dbReference>
<evidence type="ECO:0000259" key="1">
    <source>
        <dbReference type="PROSITE" id="PS51186"/>
    </source>
</evidence>
<evidence type="ECO:0000313" key="3">
    <source>
        <dbReference type="Proteomes" id="UP000286246"/>
    </source>
</evidence>
<keyword evidence="3" id="KW-1185">Reference proteome</keyword>
<dbReference type="Gene3D" id="3.40.630.30">
    <property type="match status" value="1"/>
</dbReference>
<sequence length="155" mass="17991">MEISIRKGILSELPQIKELFAGTITSVCQTDYNAEQLEAWKSSISNTERWNNLIKNQYFIVAEIDKEIVGFASLDHGNYIDMLYVHKDFQRQGIAQRLYDHLEHKSKYSNMESLTADVSKTAKPFFERNGFTTIARQVQVRSAVEIVNYKMQKTF</sequence>
<dbReference type="PROSITE" id="PS51186">
    <property type="entry name" value="GNAT"/>
    <property type="match status" value="1"/>
</dbReference>
<reference evidence="2 3" key="1">
    <citation type="submission" date="2018-09" db="EMBL/GenBank/DDBJ databases">
        <title>Genomic Encyclopedia of Type Strains, Phase III (KMG-III): the genomes of soil and plant-associated and newly described type strains.</title>
        <authorList>
            <person name="Whitman W."/>
        </authorList>
    </citation>
    <scope>NUCLEOTIDE SEQUENCE [LARGE SCALE GENOMIC DNA]</scope>
    <source>
        <strain evidence="2 3">CECT 7938</strain>
    </source>
</reference>
<proteinExistence type="predicted"/>
<protein>
    <submittedName>
        <fullName evidence="2">Putative acetyltransferase</fullName>
    </submittedName>
</protein>